<accession>A0ABT1C529</accession>
<dbReference type="Proteomes" id="UP001205906">
    <property type="component" value="Unassembled WGS sequence"/>
</dbReference>
<dbReference type="CDD" id="cd01948">
    <property type="entry name" value="EAL"/>
    <property type="match status" value="1"/>
</dbReference>
<dbReference type="Pfam" id="PF00563">
    <property type="entry name" value="EAL"/>
    <property type="match status" value="1"/>
</dbReference>
<dbReference type="RefSeq" id="WP_252818082.1">
    <property type="nucleotide sequence ID" value="NZ_JAMXQS010000004.1"/>
</dbReference>
<dbReference type="InterPro" id="IPR001633">
    <property type="entry name" value="EAL_dom"/>
</dbReference>
<reference evidence="2 3" key="1">
    <citation type="submission" date="2022-06" db="EMBL/GenBank/DDBJ databases">
        <title>Mesorhizobium sp. strain RP14 Genome sequencing and assembly.</title>
        <authorList>
            <person name="Kim I."/>
        </authorList>
    </citation>
    <scope>NUCLEOTIDE SEQUENCE [LARGE SCALE GENOMIC DNA]</scope>
    <source>
        <strain evidence="3">RP14(2022)</strain>
    </source>
</reference>
<keyword evidence="3" id="KW-1185">Reference proteome</keyword>
<dbReference type="Gene3D" id="3.20.20.450">
    <property type="entry name" value="EAL domain"/>
    <property type="match status" value="1"/>
</dbReference>
<evidence type="ECO:0000313" key="2">
    <source>
        <dbReference type="EMBL" id="MCO6049897.1"/>
    </source>
</evidence>
<dbReference type="PANTHER" id="PTHR33121">
    <property type="entry name" value="CYCLIC DI-GMP PHOSPHODIESTERASE PDEF"/>
    <property type="match status" value="1"/>
</dbReference>
<dbReference type="PROSITE" id="PS50883">
    <property type="entry name" value="EAL"/>
    <property type="match status" value="1"/>
</dbReference>
<dbReference type="SMART" id="SM00052">
    <property type="entry name" value="EAL"/>
    <property type="match status" value="1"/>
</dbReference>
<dbReference type="EMBL" id="JAMXQS010000004">
    <property type="protein sequence ID" value="MCO6049897.1"/>
    <property type="molecule type" value="Genomic_DNA"/>
</dbReference>
<dbReference type="InterPro" id="IPR050706">
    <property type="entry name" value="Cyclic-di-GMP_PDE-like"/>
</dbReference>
<comment type="caution">
    <text evidence="2">The sequence shown here is derived from an EMBL/GenBank/DDBJ whole genome shotgun (WGS) entry which is preliminary data.</text>
</comment>
<dbReference type="InterPro" id="IPR035919">
    <property type="entry name" value="EAL_sf"/>
</dbReference>
<evidence type="ECO:0000259" key="1">
    <source>
        <dbReference type="PROSITE" id="PS50883"/>
    </source>
</evidence>
<gene>
    <name evidence="2" type="ORF">NGM99_08830</name>
</gene>
<protein>
    <submittedName>
        <fullName evidence="2">EAL domain-containing protein</fullName>
    </submittedName>
</protein>
<dbReference type="PANTHER" id="PTHR33121:SF76">
    <property type="entry name" value="SIGNALING PROTEIN"/>
    <property type="match status" value="1"/>
</dbReference>
<sequence length="302" mass="33180">MARSIGLAHIMRNPDRTATGLWGPYVLKTAFQAIFAFRKGKLEPAAFESLARPFKENGPLSPGTFFGLVPAPDRLHLETLLRTQHLLNAGTFLPDDALIFLNIDPSVFIERSIVEMSLREMRLVLHEAGIDPRRVVCEVTEQRLSGGSTLHYFIDALRADGFRIAVDDYGAESSDAERVNALKPDIVKFDAQWLSPIMGSGPGAALLRTMVNNFRDRGIETVFEGVEEGWQLDLSAQAGASMVQGFILSRPEIVPDRLAQLGPAVQLMSSPSPRTERQESEHVAISARSAGRGRVFGRRAAS</sequence>
<feature type="domain" description="EAL" evidence="1">
    <location>
        <begin position="10"/>
        <end position="265"/>
    </location>
</feature>
<dbReference type="SUPFAM" id="SSF141868">
    <property type="entry name" value="EAL domain-like"/>
    <property type="match status" value="1"/>
</dbReference>
<organism evidence="2 3">
    <name type="scientific">Mesorhizobium liriopis</name>
    <dbReference type="NCBI Taxonomy" id="2953882"/>
    <lineage>
        <taxon>Bacteria</taxon>
        <taxon>Pseudomonadati</taxon>
        <taxon>Pseudomonadota</taxon>
        <taxon>Alphaproteobacteria</taxon>
        <taxon>Hyphomicrobiales</taxon>
        <taxon>Phyllobacteriaceae</taxon>
        <taxon>Mesorhizobium</taxon>
    </lineage>
</organism>
<name>A0ABT1C529_9HYPH</name>
<evidence type="ECO:0000313" key="3">
    <source>
        <dbReference type="Proteomes" id="UP001205906"/>
    </source>
</evidence>
<proteinExistence type="predicted"/>